<proteinExistence type="inferred from homology"/>
<comment type="caution">
    <text evidence="2">The sequence shown here is derived from an EMBL/GenBank/DDBJ whole genome shotgun (WGS) entry which is preliminary data.</text>
</comment>
<dbReference type="InterPro" id="IPR043141">
    <property type="entry name" value="Ribosomal_uL10-like_sf"/>
</dbReference>
<organism evidence="2 3">
    <name type="scientific">Brassica carinata</name>
    <name type="common">Ethiopian mustard</name>
    <name type="synonym">Abyssinian cabbage</name>
    <dbReference type="NCBI Taxonomy" id="52824"/>
    <lineage>
        <taxon>Eukaryota</taxon>
        <taxon>Viridiplantae</taxon>
        <taxon>Streptophyta</taxon>
        <taxon>Embryophyta</taxon>
        <taxon>Tracheophyta</taxon>
        <taxon>Spermatophyta</taxon>
        <taxon>Magnoliopsida</taxon>
        <taxon>eudicotyledons</taxon>
        <taxon>Gunneridae</taxon>
        <taxon>Pentapetalae</taxon>
        <taxon>rosids</taxon>
        <taxon>malvids</taxon>
        <taxon>Brassicales</taxon>
        <taxon>Brassicaceae</taxon>
        <taxon>Brassiceae</taxon>
        <taxon>Brassica</taxon>
    </lineage>
</organism>
<dbReference type="Proteomes" id="UP000886595">
    <property type="component" value="Unassembled WGS sequence"/>
</dbReference>
<dbReference type="Gene3D" id="3.30.70.1730">
    <property type="match status" value="1"/>
</dbReference>
<sequence>MRNIKFKEFRQQFEHNRRFILGSNKVMQVVFGRSASDDIHNVAMAINSSILSVSYGNSSKGLSQTSLDICMIL</sequence>
<comment type="similarity">
    <text evidence="1">Belongs to the universal ribosomal protein uL10 family.</text>
</comment>
<dbReference type="AlphaFoldDB" id="A0A8X7W3H0"/>
<gene>
    <name evidence="2" type="ORF">Bca52824_016169</name>
</gene>
<dbReference type="OrthoDB" id="10262308at2759"/>
<evidence type="ECO:0000313" key="3">
    <source>
        <dbReference type="Proteomes" id="UP000886595"/>
    </source>
</evidence>
<keyword evidence="3" id="KW-1185">Reference proteome</keyword>
<dbReference type="EMBL" id="JAAMPC010000003">
    <property type="protein sequence ID" value="KAG2322956.1"/>
    <property type="molecule type" value="Genomic_DNA"/>
</dbReference>
<name>A0A8X7W3H0_BRACI</name>
<evidence type="ECO:0000256" key="1">
    <source>
        <dbReference type="ARBA" id="ARBA00008889"/>
    </source>
</evidence>
<accession>A0A8X7W3H0</accession>
<protein>
    <submittedName>
        <fullName evidence="2">Uncharacterized protein</fullName>
    </submittedName>
</protein>
<reference evidence="2 3" key="1">
    <citation type="submission" date="2020-02" db="EMBL/GenBank/DDBJ databases">
        <authorList>
            <person name="Ma Q."/>
            <person name="Huang Y."/>
            <person name="Song X."/>
            <person name="Pei D."/>
        </authorList>
    </citation>
    <scope>NUCLEOTIDE SEQUENCE [LARGE SCALE GENOMIC DNA]</scope>
    <source>
        <strain evidence="2">Sxm20200214</strain>
        <tissue evidence="2">Leaf</tissue>
    </source>
</reference>
<evidence type="ECO:0000313" key="2">
    <source>
        <dbReference type="EMBL" id="KAG2322956.1"/>
    </source>
</evidence>